<evidence type="ECO:0000256" key="4">
    <source>
        <dbReference type="ARBA" id="ARBA00023136"/>
    </source>
</evidence>
<feature type="transmembrane region" description="Helical" evidence="5">
    <location>
        <begin position="115"/>
        <end position="145"/>
    </location>
</feature>
<keyword evidence="7" id="KW-1185">Reference proteome</keyword>
<dbReference type="PANTHER" id="PTHR42723">
    <property type="entry name" value="CHLOROPHYLL SYNTHASE"/>
    <property type="match status" value="1"/>
</dbReference>
<keyword evidence="4 5" id="KW-0472">Membrane</keyword>
<dbReference type="OrthoDB" id="434972at2759"/>
<organism evidence="6 7">
    <name type="scientific">Zopfia rhizophila CBS 207.26</name>
    <dbReference type="NCBI Taxonomy" id="1314779"/>
    <lineage>
        <taxon>Eukaryota</taxon>
        <taxon>Fungi</taxon>
        <taxon>Dikarya</taxon>
        <taxon>Ascomycota</taxon>
        <taxon>Pezizomycotina</taxon>
        <taxon>Dothideomycetes</taxon>
        <taxon>Dothideomycetes incertae sedis</taxon>
        <taxon>Zopfiaceae</taxon>
        <taxon>Zopfia</taxon>
    </lineage>
</organism>
<protein>
    <recommendedName>
        <fullName evidence="8">UbiA prenyltransferase</fullName>
    </recommendedName>
</protein>
<keyword evidence="2 5" id="KW-0812">Transmembrane</keyword>
<dbReference type="InterPro" id="IPR000537">
    <property type="entry name" value="UbiA_prenyltransferase"/>
</dbReference>
<dbReference type="CDD" id="cd13965">
    <property type="entry name" value="PT_UbiA_3"/>
    <property type="match status" value="1"/>
</dbReference>
<feature type="transmembrane region" description="Helical" evidence="5">
    <location>
        <begin position="234"/>
        <end position="258"/>
    </location>
</feature>
<evidence type="ECO:0008006" key="8">
    <source>
        <dbReference type="Google" id="ProtNLM"/>
    </source>
</evidence>
<dbReference type="EMBL" id="ML994708">
    <property type="protein sequence ID" value="KAF2176482.1"/>
    <property type="molecule type" value="Genomic_DNA"/>
</dbReference>
<evidence type="ECO:0000313" key="7">
    <source>
        <dbReference type="Proteomes" id="UP000800200"/>
    </source>
</evidence>
<dbReference type="AlphaFoldDB" id="A0A6A6DDM6"/>
<reference evidence="6" key="1">
    <citation type="journal article" date="2020" name="Stud. Mycol.">
        <title>101 Dothideomycetes genomes: a test case for predicting lifestyles and emergence of pathogens.</title>
        <authorList>
            <person name="Haridas S."/>
            <person name="Albert R."/>
            <person name="Binder M."/>
            <person name="Bloem J."/>
            <person name="Labutti K."/>
            <person name="Salamov A."/>
            <person name="Andreopoulos B."/>
            <person name="Baker S."/>
            <person name="Barry K."/>
            <person name="Bills G."/>
            <person name="Bluhm B."/>
            <person name="Cannon C."/>
            <person name="Castanera R."/>
            <person name="Culley D."/>
            <person name="Daum C."/>
            <person name="Ezra D."/>
            <person name="Gonzalez J."/>
            <person name="Henrissat B."/>
            <person name="Kuo A."/>
            <person name="Liang C."/>
            <person name="Lipzen A."/>
            <person name="Lutzoni F."/>
            <person name="Magnuson J."/>
            <person name="Mondo S."/>
            <person name="Nolan M."/>
            <person name="Ohm R."/>
            <person name="Pangilinan J."/>
            <person name="Park H.-J."/>
            <person name="Ramirez L."/>
            <person name="Alfaro M."/>
            <person name="Sun H."/>
            <person name="Tritt A."/>
            <person name="Yoshinaga Y."/>
            <person name="Zwiers L.-H."/>
            <person name="Turgeon B."/>
            <person name="Goodwin S."/>
            <person name="Spatafora J."/>
            <person name="Crous P."/>
            <person name="Grigoriev I."/>
        </authorList>
    </citation>
    <scope>NUCLEOTIDE SEQUENCE</scope>
    <source>
        <strain evidence="6">CBS 207.26</strain>
    </source>
</reference>
<keyword evidence="3 5" id="KW-1133">Transmembrane helix</keyword>
<dbReference type="GO" id="GO:0016020">
    <property type="term" value="C:membrane"/>
    <property type="evidence" value="ECO:0007669"/>
    <property type="project" value="UniProtKB-SubCell"/>
</dbReference>
<gene>
    <name evidence="6" type="ORF">K469DRAFT_733730</name>
</gene>
<proteinExistence type="predicted"/>
<evidence type="ECO:0000256" key="2">
    <source>
        <dbReference type="ARBA" id="ARBA00022692"/>
    </source>
</evidence>
<dbReference type="PANTHER" id="PTHR42723:SF1">
    <property type="entry name" value="CHLOROPHYLL SYNTHASE, CHLOROPLASTIC"/>
    <property type="match status" value="1"/>
</dbReference>
<dbReference type="InterPro" id="IPR044878">
    <property type="entry name" value="UbiA_sf"/>
</dbReference>
<evidence type="ECO:0000313" key="6">
    <source>
        <dbReference type="EMBL" id="KAF2176482.1"/>
    </source>
</evidence>
<evidence type="ECO:0000256" key="3">
    <source>
        <dbReference type="ARBA" id="ARBA00022989"/>
    </source>
</evidence>
<dbReference type="Pfam" id="PF01040">
    <property type="entry name" value="UbiA"/>
    <property type="match status" value="1"/>
</dbReference>
<sequence>MQVSSYISEARSVLYRDVYTAWLFTRSDLKTIVIPKSFFGILGGLSGSALTTHSNVSGWDIVRRTPLVVLWVWVVLLPFNIDNQRRADAIVEDKINRPWRPLPSKRISPDRAFRFMLFCHIAAVGYSLAVGGLRQSLAGIALGWLYNGLGGADRSCIAKNAVNSLGYVTFSMGAISWFGIIAATVFTTVQIQDLPDMEGDAVRGRRTVPLVMGSVYCRWSIAILVPFWTVAASLFWRTLSLPTVLCAVIGTTVAWRALNKTSMADDKLTFRIWNVWMVSLYSLPLASACR</sequence>
<feature type="transmembrane region" description="Helical" evidence="5">
    <location>
        <begin position="207"/>
        <end position="228"/>
    </location>
</feature>
<dbReference type="GO" id="GO:0016765">
    <property type="term" value="F:transferase activity, transferring alkyl or aryl (other than methyl) groups"/>
    <property type="evidence" value="ECO:0007669"/>
    <property type="project" value="InterPro"/>
</dbReference>
<evidence type="ECO:0000256" key="1">
    <source>
        <dbReference type="ARBA" id="ARBA00004141"/>
    </source>
</evidence>
<comment type="subcellular location">
    <subcellularLocation>
        <location evidence="1">Membrane</location>
        <topology evidence="1">Multi-pass membrane protein</topology>
    </subcellularLocation>
</comment>
<dbReference type="Gene3D" id="1.10.357.140">
    <property type="entry name" value="UbiA prenyltransferase"/>
    <property type="match status" value="1"/>
</dbReference>
<feature type="transmembrane region" description="Helical" evidence="5">
    <location>
        <begin position="165"/>
        <end position="186"/>
    </location>
</feature>
<dbReference type="Proteomes" id="UP000800200">
    <property type="component" value="Unassembled WGS sequence"/>
</dbReference>
<evidence type="ECO:0000256" key="5">
    <source>
        <dbReference type="SAM" id="Phobius"/>
    </source>
</evidence>
<dbReference type="InterPro" id="IPR050475">
    <property type="entry name" value="Prenyltransferase_related"/>
</dbReference>
<accession>A0A6A6DDM6</accession>
<name>A0A6A6DDM6_9PEZI</name>